<dbReference type="Proteomes" id="UP001530400">
    <property type="component" value="Unassembled WGS sequence"/>
</dbReference>
<feature type="transmembrane region" description="Helical" evidence="2">
    <location>
        <begin position="875"/>
        <end position="898"/>
    </location>
</feature>
<feature type="compositionally biased region" description="Acidic residues" evidence="1">
    <location>
        <begin position="938"/>
        <end position="950"/>
    </location>
</feature>
<dbReference type="EMBL" id="JALLPJ020000591">
    <property type="protein sequence ID" value="KAL3787937.1"/>
    <property type="molecule type" value="Genomic_DNA"/>
</dbReference>
<evidence type="ECO:0000256" key="2">
    <source>
        <dbReference type="SAM" id="Phobius"/>
    </source>
</evidence>
<dbReference type="AlphaFoldDB" id="A0ABD3PJP8"/>
<dbReference type="PANTHER" id="PTHR21113">
    <property type="entry name" value="AGAP001705-PA"/>
    <property type="match status" value="1"/>
</dbReference>
<keyword evidence="2" id="KW-0472">Membrane</keyword>
<feature type="compositionally biased region" description="Low complexity" evidence="1">
    <location>
        <begin position="404"/>
        <end position="433"/>
    </location>
</feature>
<gene>
    <name evidence="3" type="ORF">ACHAWO_001086</name>
</gene>
<feature type="compositionally biased region" description="Basic and acidic residues" evidence="1">
    <location>
        <begin position="988"/>
        <end position="998"/>
    </location>
</feature>
<evidence type="ECO:0000256" key="1">
    <source>
        <dbReference type="SAM" id="MobiDB-lite"/>
    </source>
</evidence>
<keyword evidence="2" id="KW-1133">Transmembrane helix</keyword>
<keyword evidence="2" id="KW-0812">Transmembrane</keyword>
<name>A0ABD3PJP8_9STRA</name>
<dbReference type="PANTHER" id="PTHR21113:SF4">
    <property type="entry name" value="CHITIN-BINDING TYPE-4 DOMAIN-CONTAINING PROTEIN"/>
    <property type="match status" value="1"/>
</dbReference>
<evidence type="ECO:0000313" key="4">
    <source>
        <dbReference type="Proteomes" id="UP001530400"/>
    </source>
</evidence>
<reference evidence="3 4" key="1">
    <citation type="submission" date="2024-10" db="EMBL/GenBank/DDBJ databases">
        <title>Updated reference genomes for cyclostephanoid diatoms.</title>
        <authorList>
            <person name="Roberts W.R."/>
            <person name="Alverson A.J."/>
        </authorList>
    </citation>
    <scope>NUCLEOTIDE SEQUENCE [LARGE SCALE GENOMIC DNA]</scope>
    <source>
        <strain evidence="3 4">AJA010-31</strain>
    </source>
</reference>
<accession>A0ABD3PJP8</accession>
<feature type="compositionally biased region" description="Polar residues" evidence="1">
    <location>
        <begin position="951"/>
        <end position="976"/>
    </location>
</feature>
<keyword evidence="4" id="KW-1185">Reference proteome</keyword>
<feature type="region of interest" description="Disordered" evidence="1">
    <location>
        <begin position="386"/>
        <end position="495"/>
    </location>
</feature>
<feature type="compositionally biased region" description="Acidic residues" evidence="1">
    <location>
        <begin position="394"/>
        <end position="403"/>
    </location>
</feature>
<feature type="region of interest" description="Disordered" evidence="1">
    <location>
        <begin position="931"/>
        <end position="998"/>
    </location>
</feature>
<comment type="caution">
    <text evidence="3">The sequence shown here is derived from an EMBL/GenBank/DDBJ whole genome shotgun (WGS) entry which is preliminary data.</text>
</comment>
<protein>
    <submittedName>
        <fullName evidence="3">Uncharacterized protein</fullName>
    </submittedName>
</protein>
<feature type="compositionally biased region" description="Low complexity" evidence="1">
    <location>
        <begin position="445"/>
        <end position="493"/>
    </location>
</feature>
<sequence length="998" mass="108526">MMKSSAVPLLLCIGNNCMAESTNQRHLSTINDLLGALDTAKSEIDSNLFLYQTPAFQWIPSTVYRYDDFRESLSIMVTEGVAGKLFYTGEDVENGYVYGMINVAAFLAQSMKETIQYDACDENSWDLVNGRYPISNACGQLGQSYQDYHCSEEEKHMECPVDPNMSITGVTHAKWYGAPGPLFCGPKTTEQPFSGFWDHTYECNKSWASPPETCDVYQDQKAGRYDQSVSVANTAGRTDVEGCCWWGRGVIQTSGVCNFGKLNYFLGAGAAKDGRTSRYPDIDFCKDPEIICSSSEYKELKWIAGMFYWIESVQGYNVDGWDYLTELRSFVEGRMTGTGFIDAVSGIVNRGCHNPPCGTGPLDGGMERADNFKKVLIALFGSSIPDLPVPDDSASGDETDNEPSEGSNSPGNSSGSSDTSTGGNSSGSETPGSAWYPDYNRTGETETTSTSSTSSVASTVPQDESSPNSPNSDPTNDETSPNNNDSSSEPSSTAYWPDYNPIWSLGKCVSDGEPPSGRPNYPSMEECCNNAYGGQASGVCVGAAEGSTPEPSALNENDESTGDMWYPDYNSLWSRGKCTNALPFENGRPSYSTQMECCQNAYRGQASGICLADIPDQPSSVSDAVENSLEMWYGDYNPIWAEGKCIKTSPVPDNRPWYYSQSECCEKTYGGQASGVCLEGIEVLPIEAEGSFADAFTAFLQSQRLSELLIYSCDADEIPSTAVPIDVTYDYEFSVPKSIRADLVLTHVKRRMMDHIASEFGCESTAVPRKLSTEVGGIVGLQSSSLSDEIDTKIARCRHPLDESFICVPVIGHLVAFVNDGSSPSEIKQAKNRILASIAAGQYTSESIRDVVFIGEHSNKSPSIQIQQNESAHTVWIPVVISLFIVIAIVSMGLYIVIKRRRSRRIQEQSDEQDCSAKIVIDCTARTSEYSVPTSAGELEDNDGDEEDQDSLCSSASRTSEQSSNVRLEDSINNDIASDDGSISLEGYDGHDEGSASP</sequence>
<evidence type="ECO:0000313" key="3">
    <source>
        <dbReference type="EMBL" id="KAL3787937.1"/>
    </source>
</evidence>
<dbReference type="Gene3D" id="1.10.530.10">
    <property type="match status" value="1"/>
</dbReference>
<organism evidence="3 4">
    <name type="scientific">Cyclotella atomus</name>
    <dbReference type="NCBI Taxonomy" id="382360"/>
    <lineage>
        <taxon>Eukaryota</taxon>
        <taxon>Sar</taxon>
        <taxon>Stramenopiles</taxon>
        <taxon>Ochrophyta</taxon>
        <taxon>Bacillariophyta</taxon>
        <taxon>Coscinodiscophyceae</taxon>
        <taxon>Thalassiosirophycidae</taxon>
        <taxon>Stephanodiscales</taxon>
        <taxon>Stephanodiscaceae</taxon>
        <taxon>Cyclotella</taxon>
    </lineage>
</organism>
<proteinExistence type="predicted"/>